<protein>
    <recommendedName>
        <fullName evidence="9">Ferric oxidoreductase domain-containing protein</fullName>
    </recommendedName>
</protein>
<dbReference type="Pfam" id="PF01794">
    <property type="entry name" value="Ferric_reduct"/>
    <property type="match status" value="1"/>
</dbReference>
<feature type="transmembrane region" description="Helical" evidence="8">
    <location>
        <begin position="264"/>
        <end position="282"/>
    </location>
</feature>
<feature type="transmembrane region" description="Helical" evidence="8">
    <location>
        <begin position="83"/>
        <end position="112"/>
    </location>
</feature>
<feature type="transmembrane region" description="Helical" evidence="8">
    <location>
        <begin position="132"/>
        <end position="153"/>
    </location>
</feature>
<keyword evidence="7 8" id="KW-0472">Membrane</keyword>
<evidence type="ECO:0000256" key="6">
    <source>
        <dbReference type="ARBA" id="ARBA00023065"/>
    </source>
</evidence>
<keyword evidence="4 8" id="KW-1133">Transmembrane helix</keyword>
<feature type="transmembrane region" description="Helical" evidence="8">
    <location>
        <begin position="44"/>
        <end position="62"/>
    </location>
</feature>
<evidence type="ECO:0000256" key="8">
    <source>
        <dbReference type="SAM" id="Phobius"/>
    </source>
</evidence>
<dbReference type="EMBL" id="JABEYC010000652">
    <property type="protein sequence ID" value="KAF4975336.1"/>
    <property type="molecule type" value="Genomic_DNA"/>
</dbReference>
<evidence type="ECO:0000313" key="11">
    <source>
        <dbReference type="Proteomes" id="UP000635477"/>
    </source>
</evidence>
<dbReference type="SUPFAM" id="SSF52343">
    <property type="entry name" value="Ferredoxin reductase-like, C-terminal NADP-linked domain"/>
    <property type="match status" value="1"/>
</dbReference>
<evidence type="ECO:0000256" key="5">
    <source>
        <dbReference type="ARBA" id="ARBA00023002"/>
    </source>
</evidence>
<keyword evidence="2 8" id="KW-0812">Transmembrane</keyword>
<evidence type="ECO:0000256" key="7">
    <source>
        <dbReference type="ARBA" id="ARBA00023136"/>
    </source>
</evidence>
<dbReference type="GO" id="GO:0016491">
    <property type="term" value="F:oxidoreductase activity"/>
    <property type="evidence" value="ECO:0007669"/>
    <property type="project" value="UniProtKB-KW"/>
</dbReference>
<comment type="caution">
    <text evidence="10">The sequence shown here is derived from an EMBL/GenBank/DDBJ whole genome shotgun (WGS) entry which is preliminary data.</text>
</comment>
<evidence type="ECO:0000256" key="1">
    <source>
        <dbReference type="ARBA" id="ARBA00004141"/>
    </source>
</evidence>
<evidence type="ECO:0000313" key="10">
    <source>
        <dbReference type="EMBL" id="KAF4975336.1"/>
    </source>
</evidence>
<evidence type="ECO:0000256" key="4">
    <source>
        <dbReference type="ARBA" id="ARBA00022989"/>
    </source>
</evidence>
<evidence type="ECO:0000256" key="3">
    <source>
        <dbReference type="ARBA" id="ARBA00022982"/>
    </source>
</evidence>
<dbReference type="GO" id="GO:0006811">
    <property type="term" value="P:monoatomic ion transport"/>
    <property type="evidence" value="ECO:0007669"/>
    <property type="project" value="UniProtKB-KW"/>
</dbReference>
<dbReference type="OrthoDB" id="10006946at2759"/>
<gene>
    <name evidence="10" type="ORF">FZEAL_7869</name>
</gene>
<dbReference type="Gene3D" id="3.40.50.80">
    <property type="entry name" value="Nucleotide-binding domain of ferredoxin-NADP reductase (FNR) module"/>
    <property type="match status" value="1"/>
</dbReference>
<sequence length="603" mass="67115">MRFLPAAAVFFIPISLCGITIGLTYAPCYATVCPEDYLGEETRYHLAIFYAMLMILGFALFLRSQSNFIFVLSGHRSSTKLPLLRKYVTIGGVATTIFIAALTISTTALWLPALWKYWGERTNPLDWSSAKIRLTITGVTGHYADILLGLLIIPASRNNLMGRAFGLNQSTLLLAHKVVGYLFLVVVLAHGIAYGIYALDPSSDGDEKRNQVFSTGNPTMTLEESEKRNFWYTTTTYNGAAVLIVIILITITASAWIRRRNYNLFYYSHVICSILIFVGASIHTSTNFYLLLPGLFLWVVDWAWRLYFGEAGGLHEKTNATLENAGGGWYRLSFPLLATKVTGGYGEIPGSPSESGLSSLTPLKSYYLNVPAISKIQNHAFTAAIPSSTTSGPVFLFQRAQGKIPEKAEKQWTWKLGALVANPNDSIQLEVRLEGPYEPRETSFDQASHIICVVGGTGITGAYSLVTWWLRFRAQHTNTNFTLVWALRHREAANVKEWNHLEVMAATIPNLTLVTHFTSDEERMDPAEQIRRALGLGNPLGTHLSIPRGQPNGDERAWVYSSGPDGLIQSTEEACMKIKREIRATKGKSSVQEIDWYMAKWEV</sequence>
<keyword evidence="6" id="KW-0406">Ion transport</keyword>
<dbReference type="PANTHER" id="PTHR11972">
    <property type="entry name" value="NADPH OXIDASE"/>
    <property type="match status" value="1"/>
</dbReference>
<feature type="transmembrane region" description="Helical" evidence="8">
    <location>
        <begin position="7"/>
        <end position="32"/>
    </location>
</feature>
<evidence type="ECO:0000259" key="9">
    <source>
        <dbReference type="Pfam" id="PF01794"/>
    </source>
</evidence>
<dbReference type="PANTHER" id="PTHR11972:SF69">
    <property type="entry name" value="FERRIC REDUCTION OXIDASE 6-RELATED"/>
    <property type="match status" value="1"/>
</dbReference>
<dbReference type="AlphaFoldDB" id="A0A8H4UFK8"/>
<feature type="transmembrane region" description="Helical" evidence="8">
    <location>
        <begin position="174"/>
        <end position="197"/>
    </location>
</feature>
<proteinExistence type="predicted"/>
<dbReference type="InterPro" id="IPR013130">
    <property type="entry name" value="Fe3_Rdtase_TM_dom"/>
</dbReference>
<name>A0A8H4UFK8_9HYPO</name>
<dbReference type="InterPro" id="IPR039261">
    <property type="entry name" value="FNR_nucleotide-bd"/>
</dbReference>
<reference evidence="10" key="1">
    <citation type="journal article" date="2020" name="BMC Genomics">
        <title>Correction to: Identification and distribution of gene clusters required for synthesis of sphingolipid metabolism inhibitors in diverse species of the filamentous fungus Fusarium.</title>
        <authorList>
            <person name="Kim H.S."/>
            <person name="Lohmar J.M."/>
            <person name="Busman M."/>
            <person name="Brown D.W."/>
            <person name="Naumann T.A."/>
            <person name="Divon H.H."/>
            <person name="Lysoe E."/>
            <person name="Uhlig S."/>
            <person name="Proctor R.H."/>
        </authorList>
    </citation>
    <scope>NUCLEOTIDE SEQUENCE</scope>
    <source>
        <strain evidence="10">NRRL 22465</strain>
    </source>
</reference>
<keyword evidence="11" id="KW-1185">Reference proteome</keyword>
<dbReference type="GO" id="GO:0005886">
    <property type="term" value="C:plasma membrane"/>
    <property type="evidence" value="ECO:0007669"/>
    <property type="project" value="TreeGrafter"/>
</dbReference>
<evidence type="ECO:0000256" key="2">
    <source>
        <dbReference type="ARBA" id="ARBA00022692"/>
    </source>
</evidence>
<accession>A0A8H4UFK8</accession>
<keyword evidence="6" id="KW-0813">Transport</keyword>
<keyword evidence="3" id="KW-0249">Electron transport</keyword>
<organism evidence="10 11">
    <name type="scientific">Fusarium zealandicum</name>
    <dbReference type="NCBI Taxonomy" id="1053134"/>
    <lineage>
        <taxon>Eukaryota</taxon>
        <taxon>Fungi</taxon>
        <taxon>Dikarya</taxon>
        <taxon>Ascomycota</taxon>
        <taxon>Pezizomycotina</taxon>
        <taxon>Sordariomycetes</taxon>
        <taxon>Hypocreomycetidae</taxon>
        <taxon>Hypocreales</taxon>
        <taxon>Nectriaceae</taxon>
        <taxon>Fusarium</taxon>
        <taxon>Fusarium staphyleae species complex</taxon>
    </lineage>
</organism>
<feature type="domain" description="Ferric oxidoreductase" evidence="9">
    <location>
        <begin position="140"/>
        <end position="279"/>
    </location>
</feature>
<reference evidence="10" key="2">
    <citation type="submission" date="2020-05" db="EMBL/GenBank/DDBJ databases">
        <authorList>
            <person name="Kim H.-S."/>
            <person name="Proctor R.H."/>
            <person name="Brown D.W."/>
        </authorList>
    </citation>
    <scope>NUCLEOTIDE SEQUENCE</scope>
    <source>
        <strain evidence="10">NRRL 22465</strain>
    </source>
</reference>
<dbReference type="InterPro" id="IPR050369">
    <property type="entry name" value="RBOH/FRE"/>
</dbReference>
<feature type="transmembrane region" description="Helical" evidence="8">
    <location>
        <begin position="237"/>
        <end position="257"/>
    </location>
</feature>
<dbReference type="CDD" id="cd06186">
    <property type="entry name" value="NOX_Duox_like_FAD_NADP"/>
    <property type="match status" value="1"/>
</dbReference>
<dbReference type="Proteomes" id="UP000635477">
    <property type="component" value="Unassembled WGS sequence"/>
</dbReference>
<comment type="subcellular location">
    <subcellularLocation>
        <location evidence="1">Membrane</location>
        <topology evidence="1">Multi-pass membrane protein</topology>
    </subcellularLocation>
</comment>
<keyword evidence="5" id="KW-0560">Oxidoreductase</keyword>